<name>A0A087THW4_STEMI</name>
<dbReference type="AlphaFoldDB" id="A0A087THW4"/>
<dbReference type="EMBL" id="KK115302">
    <property type="protein sequence ID" value="KFM64703.1"/>
    <property type="molecule type" value="Genomic_DNA"/>
</dbReference>
<keyword evidence="2" id="KW-1185">Reference proteome</keyword>
<sequence>MIQNNKKIRNYRNICSLPCSAVKCIRFETERFQDRIPLIATNFSKSF</sequence>
<organism evidence="1 2">
    <name type="scientific">Stegodyphus mimosarum</name>
    <name type="common">African social velvet spider</name>
    <dbReference type="NCBI Taxonomy" id="407821"/>
    <lineage>
        <taxon>Eukaryota</taxon>
        <taxon>Metazoa</taxon>
        <taxon>Ecdysozoa</taxon>
        <taxon>Arthropoda</taxon>
        <taxon>Chelicerata</taxon>
        <taxon>Arachnida</taxon>
        <taxon>Araneae</taxon>
        <taxon>Araneomorphae</taxon>
        <taxon>Entelegynae</taxon>
        <taxon>Eresoidea</taxon>
        <taxon>Eresidae</taxon>
        <taxon>Stegodyphus</taxon>
    </lineage>
</organism>
<gene>
    <name evidence="1" type="ORF">X975_00715</name>
</gene>
<protein>
    <submittedName>
        <fullName evidence="1">Uncharacterized protein</fullName>
    </submittedName>
</protein>
<evidence type="ECO:0000313" key="2">
    <source>
        <dbReference type="Proteomes" id="UP000054359"/>
    </source>
</evidence>
<proteinExistence type="predicted"/>
<accession>A0A087THW4</accession>
<reference evidence="1 2" key="1">
    <citation type="submission" date="2013-11" db="EMBL/GenBank/DDBJ databases">
        <title>Genome sequencing of Stegodyphus mimosarum.</title>
        <authorList>
            <person name="Bechsgaard J."/>
        </authorList>
    </citation>
    <scope>NUCLEOTIDE SEQUENCE [LARGE SCALE GENOMIC DNA]</scope>
</reference>
<feature type="non-terminal residue" evidence="1">
    <location>
        <position position="47"/>
    </location>
</feature>
<dbReference type="Proteomes" id="UP000054359">
    <property type="component" value="Unassembled WGS sequence"/>
</dbReference>
<evidence type="ECO:0000313" key="1">
    <source>
        <dbReference type="EMBL" id="KFM64703.1"/>
    </source>
</evidence>